<dbReference type="Gene3D" id="3.40.50.300">
    <property type="entry name" value="P-loop containing nucleotide triphosphate hydrolases"/>
    <property type="match status" value="1"/>
</dbReference>
<dbReference type="PROSITE" id="PS51420">
    <property type="entry name" value="RHO"/>
    <property type="match status" value="1"/>
</dbReference>
<sequence>MQDKRMSTARFIKCVTVGDGAVGKTCMLISYTSNTFPTDYVPTVFDNFSANVTVDGSTVNLGLWDTAGQEDYNRLRPLSYRGADVFLLCYSLISKASYENISKKWIPELRHYAPNVPIVLVGTKLGKLNSIGPHELQLLRHVLIKLNKKRASLKLQFLCMYNGLNNDFFEQGEELKKMIGAVTYIECSSKTQQNVKTVFDAAIKVALRPPKPKKKPRKKRTCFFL</sequence>
<organism evidence="10 11">
    <name type="scientific">Vigna mungo</name>
    <name type="common">Black gram</name>
    <name type="synonym">Phaseolus mungo</name>
    <dbReference type="NCBI Taxonomy" id="3915"/>
    <lineage>
        <taxon>Eukaryota</taxon>
        <taxon>Viridiplantae</taxon>
        <taxon>Streptophyta</taxon>
        <taxon>Embryophyta</taxon>
        <taxon>Tracheophyta</taxon>
        <taxon>Spermatophyta</taxon>
        <taxon>Magnoliopsida</taxon>
        <taxon>eudicotyledons</taxon>
        <taxon>Gunneridae</taxon>
        <taxon>Pentapetalae</taxon>
        <taxon>rosids</taxon>
        <taxon>fabids</taxon>
        <taxon>Fabales</taxon>
        <taxon>Fabaceae</taxon>
        <taxon>Papilionoideae</taxon>
        <taxon>50 kb inversion clade</taxon>
        <taxon>NPAAA clade</taxon>
        <taxon>indigoferoid/millettioid clade</taxon>
        <taxon>Phaseoleae</taxon>
        <taxon>Vigna</taxon>
    </lineage>
</organism>
<evidence type="ECO:0000256" key="4">
    <source>
        <dbReference type="ARBA" id="ARBA00022481"/>
    </source>
</evidence>
<comment type="subcellular location">
    <subcellularLocation>
        <location evidence="1">Cell membrane</location>
        <topology evidence="1">Lipid-anchor</topology>
        <orientation evidence="1">Cytoplasmic side</orientation>
    </subcellularLocation>
</comment>
<evidence type="ECO:0000256" key="1">
    <source>
        <dbReference type="ARBA" id="ARBA00004342"/>
    </source>
</evidence>
<protein>
    <submittedName>
        <fullName evidence="10">Uncharacterized protein</fullName>
    </submittedName>
</protein>
<dbReference type="GO" id="GO:0005886">
    <property type="term" value="C:plasma membrane"/>
    <property type="evidence" value="ECO:0007669"/>
    <property type="project" value="UniProtKB-SubCell"/>
</dbReference>
<comment type="similarity">
    <text evidence="2">Belongs to the small GTPase superfamily. Rho family.</text>
</comment>
<dbReference type="InterPro" id="IPR001806">
    <property type="entry name" value="Small_GTPase"/>
</dbReference>
<dbReference type="InterPro" id="IPR003578">
    <property type="entry name" value="Small_GTPase_Rho"/>
</dbReference>
<dbReference type="PROSITE" id="PS51421">
    <property type="entry name" value="RAS"/>
    <property type="match status" value="1"/>
</dbReference>
<dbReference type="FunFam" id="3.40.50.300:FF:000983">
    <property type="entry name" value="Rho family GTPase"/>
    <property type="match status" value="1"/>
</dbReference>
<dbReference type="Proteomes" id="UP001374535">
    <property type="component" value="Chromosome 1"/>
</dbReference>
<evidence type="ECO:0000313" key="10">
    <source>
        <dbReference type="EMBL" id="WVZ25904.1"/>
    </source>
</evidence>
<keyword evidence="3" id="KW-1003">Cell membrane</keyword>
<dbReference type="EMBL" id="CP144700">
    <property type="protein sequence ID" value="WVZ25904.1"/>
    <property type="molecule type" value="Genomic_DNA"/>
</dbReference>
<dbReference type="Pfam" id="PF00071">
    <property type="entry name" value="Ras"/>
    <property type="match status" value="1"/>
</dbReference>
<evidence type="ECO:0000256" key="3">
    <source>
        <dbReference type="ARBA" id="ARBA00022475"/>
    </source>
</evidence>
<dbReference type="SUPFAM" id="SSF52540">
    <property type="entry name" value="P-loop containing nucleoside triphosphate hydrolases"/>
    <property type="match status" value="1"/>
</dbReference>
<dbReference type="GO" id="GO:0003924">
    <property type="term" value="F:GTPase activity"/>
    <property type="evidence" value="ECO:0007669"/>
    <property type="project" value="InterPro"/>
</dbReference>
<dbReference type="SMART" id="SM00174">
    <property type="entry name" value="RHO"/>
    <property type="match status" value="1"/>
</dbReference>
<keyword evidence="5" id="KW-0547">Nucleotide-binding</keyword>
<proteinExistence type="inferred from homology"/>
<dbReference type="SMART" id="SM00173">
    <property type="entry name" value="RAS"/>
    <property type="match status" value="1"/>
</dbReference>
<evidence type="ECO:0000256" key="2">
    <source>
        <dbReference type="ARBA" id="ARBA00010142"/>
    </source>
</evidence>
<keyword evidence="9" id="KW-0636">Prenylation</keyword>
<dbReference type="PANTHER" id="PTHR24072">
    <property type="entry name" value="RHO FAMILY GTPASE"/>
    <property type="match status" value="1"/>
</dbReference>
<dbReference type="InterPro" id="IPR005225">
    <property type="entry name" value="Small_GTP-bd"/>
</dbReference>
<dbReference type="AlphaFoldDB" id="A0AAQ3PFF4"/>
<dbReference type="SMART" id="SM00175">
    <property type="entry name" value="RAB"/>
    <property type="match status" value="1"/>
</dbReference>
<evidence type="ECO:0000256" key="8">
    <source>
        <dbReference type="ARBA" id="ARBA00023288"/>
    </source>
</evidence>
<dbReference type="PROSITE" id="PS51419">
    <property type="entry name" value="RAB"/>
    <property type="match status" value="1"/>
</dbReference>
<evidence type="ECO:0000256" key="5">
    <source>
        <dbReference type="ARBA" id="ARBA00022741"/>
    </source>
</evidence>
<dbReference type="GO" id="GO:0005525">
    <property type="term" value="F:GTP binding"/>
    <property type="evidence" value="ECO:0007669"/>
    <property type="project" value="UniProtKB-KW"/>
</dbReference>
<gene>
    <name evidence="10" type="ORF">V8G54_004448</name>
</gene>
<dbReference type="PRINTS" id="PR00449">
    <property type="entry name" value="RASTRNSFRMNG"/>
</dbReference>
<evidence type="ECO:0000256" key="9">
    <source>
        <dbReference type="ARBA" id="ARBA00023289"/>
    </source>
</evidence>
<dbReference type="NCBIfam" id="TIGR00231">
    <property type="entry name" value="small_GTP"/>
    <property type="match status" value="1"/>
</dbReference>
<dbReference type="CDD" id="cd04133">
    <property type="entry name" value="Rop_like"/>
    <property type="match status" value="1"/>
</dbReference>
<accession>A0AAQ3PFF4</accession>
<reference evidence="10 11" key="1">
    <citation type="journal article" date="2023" name="Life. Sci Alliance">
        <title>Evolutionary insights into 3D genome organization and epigenetic landscape of Vigna mungo.</title>
        <authorList>
            <person name="Junaid A."/>
            <person name="Singh B."/>
            <person name="Bhatia S."/>
        </authorList>
    </citation>
    <scope>NUCLEOTIDE SEQUENCE [LARGE SCALE GENOMIC DNA]</scope>
    <source>
        <strain evidence="10">Urdbean</strain>
    </source>
</reference>
<keyword evidence="4" id="KW-0488">Methylation</keyword>
<evidence type="ECO:0000256" key="6">
    <source>
        <dbReference type="ARBA" id="ARBA00023134"/>
    </source>
</evidence>
<evidence type="ECO:0000256" key="7">
    <source>
        <dbReference type="ARBA" id="ARBA00023136"/>
    </source>
</evidence>
<name>A0AAQ3PFF4_VIGMU</name>
<evidence type="ECO:0000313" key="11">
    <source>
        <dbReference type="Proteomes" id="UP001374535"/>
    </source>
</evidence>
<dbReference type="GO" id="GO:0007264">
    <property type="term" value="P:small GTPase-mediated signal transduction"/>
    <property type="evidence" value="ECO:0007669"/>
    <property type="project" value="InterPro"/>
</dbReference>
<dbReference type="InterPro" id="IPR027417">
    <property type="entry name" value="P-loop_NTPase"/>
</dbReference>
<keyword evidence="8" id="KW-0449">Lipoprotein</keyword>
<keyword evidence="11" id="KW-1185">Reference proteome</keyword>
<keyword evidence="6" id="KW-0342">GTP-binding</keyword>
<keyword evidence="7" id="KW-0472">Membrane</keyword>